<sequence>MILTAMAAAFPLLPDPDQARDWAEQELGDPVYQAAEPNVVDRISQAIGKFLEDLLRVPDNDGWGPSALVVLGIIVVALIVVALLIWGRPRLSTRASEPARALFDDDDDGRSADDLRADATVAADRGEWDDAIVLRFRAFARGLTERGLVDPPPGATVRAFARETATALPALVPLLDPAATTFDDIRYLRRPGTRERYRQVADLDDAAVRARVVPVASR</sequence>
<comment type="caution">
    <text evidence="3">The sequence shown here is derived from an EMBL/GenBank/DDBJ whole genome shotgun (WGS) entry which is preliminary data.</text>
</comment>
<gene>
    <name evidence="3" type="ORF">MTE01_03750</name>
</gene>
<dbReference type="EMBL" id="BJML01000001">
    <property type="protein sequence ID" value="GEB44430.1"/>
    <property type="molecule type" value="Genomic_DNA"/>
</dbReference>
<keyword evidence="1" id="KW-0472">Membrane</keyword>
<reference evidence="3 4" key="1">
    <citation type="submission" date="2019-06" db="EMBL/GenBank/DDBJ databases">
        <title>Whole genome shotgun sequence of Microbacterium testaceum NBRC 12675.</title>
        <authorList>
            <person name="Hosoyama A."/>
            <person name="Uohara A."/>
            <person name="Ohji S."/>
            <person name="Ichikawa N."/>
        </authorList>
    </citation>
    <scope>NUCLEOTIDE SEQUENCE [LARGE SCALE GENOMIC DNA]</scope>
    <source>
        <strain evidence="3 4">NBRC 12675</strain>
    </source>
</reference>
<dbReference type="Proteomes" id="UP000319525">
    <property type="component" value="Unassembled WGS sequence"/>
</dbReference>
<evidence type="ECO:0000256" key="1">
    <source>
        <dbReference type="SAM" id="Phobius"/>
    </source>
</evidence>
<dbReference type="Pfam" id="PF13559">
    <property type="entry name" value="DUF4129"/>
    <property type="match status" value="1"/>
</dbReference>
<evidence type="ECO:0000259" key="2">
    <source>
        <dbReference type="Pfam" id="PF13559"/>
    </source>
</evidence>
<name>A0A4Y3QJQ4_MICTE</name>
<keyword evidence="1" id="KW-0812">Transmembrane</keyword>
<feature type="domain" description="Protein-glutamine gamma-glutamyltransferase-like C-terminal" evidence="2">
    <location>
        <begin position="135"/>
        <end position="204"/>
    </location>
</feature>
<dbReference type="InterPro" id="IPR025403">
    <property type="entry name" value="TgpA-like_C"/>
</dbReference>
<organism evidence="3 4">
    <name type="scientific">Microbacterium testaceum</name>
    <name type="common">Aureobacterium testaceum</name>
    <name type="synonym">Brevibacterium testaceum</name>
    <dbReference type="NCBI Taxonomy" id="2033"/>
    <lineage>
        <taxon>Bacteria</taxon>
        <taxon>Bacillati</taxon>
        <taxon>Actinomycetota</taxon>
        <taxon>Actinomycetes</taxon>
        <taxon>Micrococcales</taxon>
        <taxon>Microbacteriaceae</taxon>
        <taxon>Microbacterium</taxon>
    </lineage>
</organism>
<feature type="transmembrane region" description="Helical" evidence="1">
    <location>
        <begin position="63"/>
        <end position="86"/>
    </location>
</feature>
<evidence type="ECO:0000313" key="3">
    <source>
        <dbReference type="EMBL" id="GEB44430.1"/>
    </source>
</evidence>
<dbReference type="AlphaFoldDB" id="A0A4Y3QJQ4"/>
<proteinExistence type="predicted"/>
<protein>
    <recommendedName>
        <fullName evidence="2">Protein-glutamine gamma-glutamyltransferase-like C-terminal domain-containing protein</fullName>
    </recommendedName>
</protein>
<keyword evidence="1" id="KW-1133">Transmembrane helix</keyword>
<accession>A0A4Y3QJQ4</accession>
<evidence type="ECO:0000313" key="4">
    <source>
        <dbReference type="Proteomes" id="UP000319525"/>
    </source>
</evidence>